<evidence type="ECO:0000256" key="1">
    <source>
        <dbReference type="ARBA" id="ARBA00022468"/>
    </source>
</evidence>
<feature type="compositionally biased region" description="Low complexity" evidence="6">
    <location>
        <begin position="160"/>
        <end position="177"/>
    </location>
</feature>
<keyword evidence="1" id="KW-0343">GTPase activation</keyword>
<feature type="compositionally biased region" description="Low complexity" evidence="6">
    <location>
        <begin position="345"/>
        <end position="354"/>
    </location>
</feature>
<keyword evidence="4" id="KW-0862">Zinc</keyword>
<evidence type="ECO:0000259" key="7">
    <source>
        <dbReference type="PROSITE" id="PS50115"/>
    </source>
</evidence>
<dbReference type="InterPro" id="IPR038508">
    <property type="entry name" value="ArfGAP_dom_sf"/>
</dbReference>
<dbReference type="SMART" id="SM00105">
    <property type="entry name" value="ArfGap"/>
    <property type="match status" value="1"/>
</dbReference>
<dbReference type="InterPro" id="IPR037278">
    <property type="entry name" value="ARFGAP/RecO"/>
</dbReference>
<feature type="compositionally biased region" description="Low complexity" evidence="6">
    <location>
        <begin position="373"/>
        <end position="390"/>
    </location>
</feature>
<organism evidence="8 9">
    <name type="scientific">Wickerhamiella sorbophila</name>
    <dbReference type="NCBI Taxonomy" id="45607"/>
    <lineage>
        <taxon>Eukaryota</taxon>
        <taxon>Fungi</taxon>
        <taxon>Dikarya</taxon>
        <taxon>Ascomycota</taxon>
        <taxon>Saccharomycotina</taxon>
        <taxon>Dipodascomycetes</taxon>
        <taxon>Dipodascales</taxon>
        <taxon>Trichomonascaceae</taxon>
        <taxon>Wickerhamiella</taxon>
    </lineage>
</organism>
<feature type="compositionally biased region" description="Basic and acidic residues" evidence="6">
    <location>
        <begin position="130"/>
        <end position="141"/>
    </location>
</feature>
<evidence type="ECO:0000313" key="8">
    <source>
        <dbReference type="EMBL" id="PRT53014.1"/>
    </source>
</evidence>
<evidence type="ECO:0000313" key="9">
    <source>
        <dbReference type="Proteomes" id="UP000238350"/>
    </source>
</evidence>
<feature type="region of interest" description="Disordered" evidence="6">
    <location>
        <begin position="338"/>
        <end position="483"/>
    </location>
</feature>
<protein>
    <submittedName>
        <fullName evidence="8">ADP-ribosylation factor GTPase-activating protein GCS1</fullName>
    </submittedName>
</protein>
<comment type="caution">
    <text evidence="8">The sequence shown here is derived from an EMBL/GenBank/DDBJ whole genome shotgun (WGS) entry which is preliminary data.</text>
</comment>
<keyword evidence="3 5" id="KW-0863">Zinc-finger</keyword>
<dbReference type="Pfam" id="PF01412">
    <property type="entry name" value="ArfGap"/>
    <property type="match status" value="1"/>
</dbReference>
<sequence>MSTWTVDPTVRRKLLAIQRQGENKRCFECGAANPQWASPKYGIFICLECAGIHRGLGVQLSFVRSVTMDQFKPEEVKSMEIGGNEKARIFFEENGVTKAISIQNKYASTVAEDYREKLAAEVAGEPWTRRDRPVVIGHDDSPAVTRGSRIPGGTGPAQPSPKSGSSRSSTPRSAHPSFSSASTKAKNAQYFESLGQENANRPEDLHPSQGGKYTGFGSSPANSTQNTNNSSSSSSWGWFSSTFTQTVVDTSRFVTQTVSETTENYIRPGMRNFAESDLGTNARKAFEQFGRRVQETSATLANEIQGSGTPKGSQYASLFDQMSTLSMEESSALIMDDNDHESHTSTHSSVSTSTGQKSIESERPVEIDLPGRSSTRTPKQPKPTKSPTSSLGSPVDETNFPEKIPAPAARKPSRLIKKVSPNLHSPAARSPAARSPAARSPELLTTSIKPTPTVAAKTKVDIEPKAGATEKDSLIDEDWGEDW</sequence>
<proteinExistence type="predicted"/>
<dbReference type="Proteomes" id="UP000238350">
    <property type="component" value="Unassembled WGS sequence"/>
</dbReference>
<reference evidence="8 9" key="1">
    <citation type="submission" date="2017-04" db="EMBL/GenBank/DDBJ databases">
        <title>Genome sequencing of [Candida] sorbophila.</title>
        <authorList>
            <person name="Ahn J.O."/>
        </authorList>
    </citation>
    <scope>NUCLEOTIDE SEQUENCE [LARGE SCALE GENOMIC DNA]</scope>
    <source>
        <strain evidence="8 9">DS02</strain>
    </source>
</reference>
<evidence type="ECO:0000256" key="5">
    <source>
        <dbReference type="PROSITE-ProRule" id="PRU00288"/>
    </source>
</evidence>
<dbReference type="GeneID" id="36514383"/>
<feature type="region of interest" description="Disordered" evidence="6">
    <location>
        <begin position="130"/>
        <end position="184"/>
    </location>
</feature>
<evidence type="ECO:0000256" key="2">
    <source>
        <dbReference type="ARBA" id="ARBA00022723"/>
    </source>
</evidence>
<dbReference type="STRING" id="45607.A0A2T0FDE0"/>
<feature type="compositionally biased region" description="Low complexity" evidence="6">
    <location>
        <begin position="218"/>
        <end position="235"/>
    </location>
</feature>
<gene>
    <name evidence="8" type="ORF">B9G98_00634</name>
</gene>
<dbReference type="GO" id="GO:0032012">
    <property type="term" value="P:regulation of ARF protein signal transduction"/>
    <property type="evidence" value="ECO:0007669"/>
    <property type="project" value="TreeGrafter"/>
</dbReference>
<dbReference type="SUPFAM" id="SSF57863">
    <property type="entry name" value="ArfGap/RecO-like zinc finger"/>
    <property type="match status" value="1"/>
</dbReference>
<evidence type="ECO:0000256" key="4">
    <source>
        <dbReference type="ARBA" id="ARBA00022833"/>
    </source>
</evidence>
<dbReference type="GO" id="GO:0008270">
    <property type="term" value="F:zinc ion binding"/>
    <property type="evidence" value="ECO:0007669"/>
    <property type="project" value="UniProtKB-KW"/>
</dbReference>
<dbReference type="PANTHER" id="PTHR46395">
    <property type="entry name" value="ADP-RIBOSYLATION FACTOR GTPASE-ACTIVATING PROTEIN 1"/>
    <property type="match status" value="1"/>
</dbReference>
<evidence type="ECO:0000256" key="3">
    <source>
        <dbReference type="ARBA" id="ARBA00022771"/>
    </source>
</evidence>
<name>A0A2T0FDE0_9ASCO</name>
<feature type="domain" description="Arf-GAP" evidence="7">
    <location>
        <begin position="11"/>
        <end position="127"/>
    </location>
</feature>
<dbReference type="GO" id="GO:0030100">
    <property type="term" value="P:regulation of endocytosis"/>
    <property type="evidence" value="ECO:0007669"/>
    <property type="project" value="TreeGrafter"/>
</dbReference>
<evidence type="ECO:0000256" key="6">
    <source>
        <dbReference type="SAM" id="MobiDB-lite"/>
    </source>
</evidence>
<dbReference type="Gene3D" id="1.10.220.150">
    <property type="entry name" value="Arf GTPase activating protein"/>
    <property type="match status" value="1"/>
</dbReference>
<feature type="compositionally biased region" description="Low complexity" evidence="6">
    <location>
        <begin position="425"/>
        <end position="441"/>
    </location>
</feature>
<dbReference type="GO" id="GO:0005096">
    <property type="term" value="F:GTPase activator activity"/>
    <property type="evidence" value="ECO:0007669"/>
    <property type="project" value="UniProtKB-KW"/>
</dbReference>
<dbReference type="PANTHER" id="PTHR46395:SF1">
    <property type="entry name" value="ADP-RIBOSYLATION FACTOR GTPASE-ACTIVATING PROTEIN 1"/>
    <property type="match status" value="1"/>
</dbReference>
<dbReference type="PRINTS" id="PR00405">
    <property type="entry name" value="REVINTRACTNG"/>
</dbReference>
<dbReference type="OrthoDB" id="983479at2759"/>
<feature type="compositionally biased region" description="Basic and acidic residues" evidence="6">
    <location>
        <begin position="458"/>
        <end position="474"/>
    </location>
</feature>
<dbReference type="RefSeq" id="XP_024662960.1">
    <property type="nucleotide sequence ID" value="XM_024807192.1"/>
</dbReference>
<dbReference type="PROSITE" id="PS50115">
    <property type="entry name" value="ARFGAP"/>
    <property type="match status" value="1"/>
</dbReference>
<keyword evidence="2" id="KW-0479">Metal-binding</keyword>
<dbReference type="FunFam" id="1.10.220.150:FF:000014">
    <property type="entry name" value="ADP-ribosylation factor GTPase-activating protein"/>
    <property type="match status" value="1"/>
</dbReference>
<dbReference type="AlphaFoldDB" id="A0A2T0FDE0"/>
<dbReference type="CDD" id="cd08830">
    <property type="entry name" value="ArfGap_ArfGap1"/>
    <property type="match status" value="1"/>
</dbReference>
<keyword evidence="9" id="KW-1185">Reference proteome</keyword>
<dbReference type="EMBL" id="NDIQ01000001">
    <property type="protein sequence ID" value="PRT53014.1"/>
    <property type="molecule type" value="Genomic_DNA"/>
</dbReference>
<dbReference type="GO" id="GO:0000139">
    <property type="term" value="C:Golgi membrane"/>
    <property type="evidence" value="ECO:0007669"/>
    <property type="project" value="TreeGrafter"/>
</dbReference>
<dbReference type="InterPro" id="IPR001164">
    <property type="entry name" value="ArfGAP_dom"/>
</dbReference>
<accession>A0A2T0FDE0</accession>
<feature type="region of interest" description="Disordered" evidence="6">
    <location>
        <begin position="198"/>
        <end position="235"/>
    </location>
</feature>